<evidence type="ECO:0000256" key="3">
    <source>
        <dbReference type="SAM" id="MobiDB-lite"/>
    </source>
</evidence>
<dbReference type="SMART" id="SM00364">
    <property type="entry name" value="LRR_BAC"/>
    <property type="match status" value="9"/>
</dbReference>
<sequence length="1316" mass="148519">MEPEWMVMRVAYMVLFITLALMAWAYMVQAEAIAAPLVAQSLLAKGHQGNVLDVYPPCSFNPLCTCSKPGPTEFGIVACHDVPFGNIPLTLNSSRAFLLSMVGNNLQVLDNKRLVTSGLWRLEIKENNLNYVADDAFIGLSKFLSELDLQCNQLTNIPTNALRRLSKPGKLKILDLGYNKITDVNKDDFGGLTSITRLGLSANMISYIEEDAFTSLPRLEKLDLSDNSIQFIHNNAFTSLSRSLMLLYLQNNLLQKIPFQGLSSLELKTLDLSNNLITTTFDIFFEKKLNVGILKLNYNRISSVPPFAFQNFRRASSVSLAFNPIDSLVDDAFKDAEIEELDISNCFIREVQPKAFRGLENTLISLDMSSNNITELPFELFSNFDRLRHLNLDQNRLKINPDGLDNFRLFTLYRFSIVGDMMAPFSMEDIQLMRNLRSLNISNFGMASLTPEVFSGLGLAVEDIKISQGKLKTIKAGAFSSLTGLKSIDISENRIERIEEAFEGVEHSLLRLKMINALRMGTLPSKAFHKLSAVQYLDLSSNGLNNVPEDTFAESKRLQYLNLRFNKISSIPKTMFACSKVPRIQRIFLSFNNIKEVKESAFSRLKEIEFIELNENSIETIHRRGFEDLTNLRILNLAGNKLSILNDEAFLNLPRLQILDLSHNRLTSINFDAFEQLGTLSSFQISFSHNKIQRLIASTEDLQRQDEDVSAESGDDASDEDEPIPVPSLSSISSSSIESIDLSFNNISFISPHFFFPISSTLIELDLSHNRLQNLTLEHLSGMRFIQYVKLDHNSLDTIEYNSFRESKYIQFINLDHNMLRDIPPDLFEGCLNLRVLSATDNKIRALTDSIFKDTQLEILNLANNQLVRFPENALARVAATLVQLDLSGNEISSLAPNQVECLQKLKWIDFSNNRIVVIAENTFENLNLFYLDISSNHIGKLSARMFDGIKETLLHLHIANMTLDNLPEFDTFSKLLTFNASYNRLTYLPTNFGVNVSNLRTLDISGNEIPAPPNTIWHTIPRLSQVFMQDNPIRSLTNDSFLQLEHLHELDISNLPLESVQVGVFTPLVCLKQLSIGPLSPSINPGLIIQAVESLQEFHLKLDVPIMSSELISYPLPQKTSSIIVSGEELLSISAGAFEEVGSRQLQLVIDGTGITDLSDDVLHQLGDATQLSLKITGNNSALKTISNPNSQFRKEPFVTYLERLELDESLALSCSCETGWIEFWLRQWMEKTCPIWSPTPKDESLRCNKMLQMLRNVNCHNKPGTDLMHAFISDLECGWESSASAFWSHVERLHSILMVSLFSVFLLPTWMLRI</sequence>
<evidence type="ECO:0000313" key="6">
    <source>
        <dbReference type="Proteomes" id="UP001642540"/>
    </source>
</evidence>
<evidence type="ECO:0008006" key="7">
    <source>
        <dbReference type="Google" id="ProtNLM"/>
    </source>
</evidence>
<dbReference type="PROSITE" id="PS51450">
    <property type="entry name" value="LRR"/>
    <property type="match status" value="10"/>
</dbReference>
<keyword evidence="6" id="KW-1185">Reference proteome</keyword>
<dbReference type="Proteomes" id="UP001642540">
    <property type="component" value="Unassembled WGS sequence"/>
</dbReference>
<evidence type="ECO:0000256" key="4">
    <source>
        <dbReference type="SAM" id="SignalP"/>
    </source>
</evidence>
<dbReference type="SMART" id="SM00369">
    <property type="entry name" value="LRR_TYP"/>
    <property type="match status" value="29"/>
</dbReference>
<feature type="compositionally biased region" description="Acidic residues" evidence="3">
    <location>
        <begin position="708"/>
        <end position="723"/>
    </location>
</feature>
<dbReference type="SMART" id="SM00365">
    <property type="entry name" value="LRR_SD22"/>
    <property type="match status" value="11"/>
</dbReference>
<dbReference type="Pfam" id="PF13855">
    <property type="entry name" value="LRR_8"/>
    <property type="match status" value="8"/>
</dbReference>
<feature type="chain" id="PRO_5046812767" description="Chaoptin" evidence="4">
    <location>
        <begin position="31"/>
        <end position="1316"/>
    </location>
</feature>
<dbReference type="InterPro" id="IPR032675">
    <property type="entry name" value="LRR_dom_sf"/>
</dbReference>
<keyword evidence="4" id="KW-0732">Signal</keyword>
<dbReference type="PANTHER" id="PTHR45712:SF22">
    <property type="entry name" value="INSULIN-LIKE GROWTH FACTOR-BINDING PROTEIN COMPLEX ACID LABILE SUBUNIT"/>
    <property type="match status" value="1"/>
</dbReference>
<dbReference type="PRINTS" id="PR00019">
    <property type="entry name" value="LEURICHRPT"/>
</dbReference>
<feature type="signal peptide" evidence="4">
    <location>
        <begin position="1"/>
        <end position="30"/>
    </location>
</feature>
<gene>
    <name evidence="5" type="ORF">ODALV1_LOCUS10688</name>
</gene>
<dbReference type="Pfam" id="PF00560">
    <property type="entry name" value="LRR_1"/>
    <property type="match status" value="1"/>
</dbReference>
<dbReference type="SUPFAM" id="SSF52058">
    <property type="entry name" value="L domain-like"/>
    <property type="match status" value="3"/>
</dbReference>
<dbReference type="Gene3D" id="3.80.10.10">
    <property type="entry name" value="Ribonuclease Inhibitor"/>
    <property type="match status" value="8"/>
</dbReference>
<reference evidence="5 6" key="1">
    <citation type="submission" date="2024-08" db="EMBL/GenBank/DDBJ databases">
        <authorList>
            <person name="Cucini C."/>
            <person name="Frati F."/>
        </authorList>
    </citation>
    <scope>NUCLEOTIDE SEQUENCE [LARGE SCALE GENOMIC DNA]</scope>
</reference>
<feature type="region of interest" description="Disordered" evidence="3">
    <location>
        <begin position="703"/>
        <end position="732"/>
    </location>
</feature>
<accession>A0ABP1QJ07</accession>
<dbReference type="InterPro" id="IPR050333">
    <property type="entry name" value="SLRP"/>
</dbReference>
<keyword evidence="1" id="KW-0433">Leucine-rich repeat</keyword>
<dbReference type="EMBL" id="CAXLJM020000033">
    <property type="protein sequence ID" value="CAL8100961.1"/>
    <property type="molecule type" value="Genomic_DNA"/>
</dbReference>
<dbReference type="InterPro" id="IPR003591">
    <property type="entry name" value="Leu-rich_rpt_typical-subtyp"/>
</dbReference>
<comment type="caution">
    <text evidence="5">The sequence shown here is derived from an EMBL/GenBank/DDBJ whole genome shotgun (WGS) entry which is preliminary data.</text>
</comment>
<protein>
    <recommendedName>
        <fullName evidence="7">Chaoptin</fullName>
    </recommendedName>
</protein>
<evidence type="ECO:0000313" key="5">
    <source>
        <dbReference type="EMBL" id="CAL8100961.1"/>
    </source>
</evidence>
<proteinExistence type="predicted"/>
<organism evidence="5 6">
    <name type="scientific">Orchesella dallaii</name>
    <dbReference type="NCBI Taxonomy" id="48710"/>
    <lineage>
        <taxon>Eukaryota</taxon>
        <taxon>Metazoa</taxon>
        <taxon>Ecdysozoa</taxon>
        <taxon>Arthropoda</taxon>
        <taxon>Hexapoda</taxon>
        <taxon>Collembola</taxon>
        <taxon>Entomobryomorpha</taxon>
        <taxon>Entomobryoidea</taxon>
        <taxon>Orchesellidae</taxon>
        <taxon>Orchesellinae</taxon>
        <taxon>Orchesella</taxon>
    </lineage>
</organism>
<evidence type="ECO:0000256" key="1">
    <source>
        <dbReference type="ARBA" id="ARBA00022614"/>
    </source>
</evidence>
<evidence type="ECO:0000256" key="2">
    <source>
        <dbReference type="ARBA" id="ARBA00022737"/>
    </source>
</evidence>
<keyword evidence="2" id="KW-0677">Repeat</keyword>
<dbReference type="PANTHER" id="PTHR45712">
    <property type="entry name" value="AGAP008170-PA"/>
    <property type="match status" value="1"/>
</dbReference>
<name>A0ABP1QJ07_9HEXA</name>
<dbReference type="InterPro" id="IPR001611">
    <property type="entry name" value="Leu-rich_rpt"/>
</dbReference>